<dbReference type="KEGG" id="vg:60325602"/>
<dbReference type="InterPro" id="IPR055850">
    <property type="entry name" value="DUF7427"/>
</dbReference>
<gene>
    <name evidence="1" type="primary">37</name>
    <name evidence="1" type="ORF">PBI_YUNA_37</name>
</gene>
<sequence>MKRMRCADRAWLAMGLGIAAYEVTCPRGELLSEGVDRYLARRPWTTHVVIVGLALHLLNLLPHRLDPLHQLARLGGR</sequence>
<evidence type="ECO:0000313" key="1">
    <source>
        <dbReference type="EMBL" id="QFG09419.1"/>
    </source>
</evidence>
<dbReference type="Proteomes" id="UP000326803">
    <property type="component" value="Segment"/>
</dbReference>
<name>A0A5J6TI61_9CAUD</name>
<dbReference type="GeneID" id="60325602"/>
<dbReference type="EMBL" id="MN234176">
    <property type="protein sequence ID" value="QFG09419.1"/>
    <property type="molecule type" value="Genomic_DNA"/>
</dbReference>
<proteinExistence type="predicted"/>
<accession>A0A5J6TI61</accession>
<keyword evidence="2" id="KW-1185">Reference proteome</keyword>
<reference evidence="1 2" key="1">
    <citation type="submission" date="2019-07" db="EMBL/GenBank/DDBJ databases">
        <authorList>
            <person name="Divens A.M."/>
            <person name="Garlena R.A."/>
            <person name="Russell D.A."/>
            <person name="Pope W.H."/>
            <person name="Jacobs-Sera D."/>
            <person name="Hatfull G.F."/>
        </authorList>
    </citation>
    <scope>NUCLEOTIDE SEQUENCE [LARGE SCALE GENOMIC DNA]</scope>
</reference>
<organism evidence="1 2">
    <name type="scientific">Mycobacterium phage Yuna</name>
    <dbReference type="NCBI Taxonomy" id="2599885"/>
    <lineage>
        <taxon>Viruses</taxon>
        <taxon>Duplodnaviria</taxon>
        <taxon>Heunggongvirae</taxon>
        <taxon>Uroviricota</taxon>
        <taxon>Caudoviricetes</taxon>
        <taxon>Weiservirinae</taxon>
        <taxon>Anayavirus</taxon>
        <taxon>Anayavirus yuna</taxon>
    </lineage>
</organism>
<evidence type="ECO:0000313" key="2">
    <source>
        <dbReference type="Proteomes" id="UP000326803"/>
    </source>
</evidence>
<dbReference type="RefSeq" id="YP_009954115.1">
    <property type="nucleotide sequence ID" value="NC_051629.1"/>
</dbReference>
<dbReference type="Pfam" id="PF24202">
    <property type="entry name" value="DUF7427"/>
    <property type="match status" value="1"/>
</dbReference>
<protein>
    <submittedName>
        <fullName evidence="1">Uncharacterized protein</fullName>
    </submittedName>
</protein>